<evidence type="ECO:0000313" key="3">
    <source>
        <dbReference type="EMBL" id="GAA2445573.1"/>
    </source>
</evidence>
<evidence type="ECO:0000259" key="2">
    <source>
        <dbReference type="Pfam" id="PF08241"/>
    </source>
</evidence>
<comment type="caution">
    <text evidence="3">The sequence shown here is derived from an EMBL/GenBank/DDBJ whole genome shotgun (WGS) entry which is preliminary data.</text>
</comment>
<dbReference type="InterPro" id="IPR029063">
    <property type="entry name" value="SAM-dependent_MTases_sf"/>
</dbReference>
<dbReference type="SUPFAM" id="SSF53335">
    <property type="entry name" value="S-adenosyl-L-methionine-dependent methyltransferases"/>
    <property type="match status" value="1"/>
</dbReference>
<reference evidence="4" key="1">
    <citation type="journal article" date="2019" name="Int. J. Syst. Evol. Microbiol.">
        <title>The Global Catalogue of Microorganisms (GCM) 10K type strain sequencing project: providing services to taxonomists for standard genome sequencing and annotation.</title>
        <authorList>
            <consortium name="The Broad Institute Genomics Platform"/>
            <consortium name="The Broad Institute Genome Sequencing Center for Infectious Disease"/>
            <person name="Wu L."/>
            <person name="Ma J."/>
        </authorList>
    </citation>
    <scope>NUCLEOTIDE SEQUENCE [LARGE SCALE GENOMIC DNA]</scope>
    <source>
        <strain evidence="4">JCM 3325</strain>
    </source>
</reference>
<dbReference type="Pfam" id="PF08241">
    <property type="entry name" value="Methyltransf_11"/>
    <property type="match status" value="1"/>
</dbReference>
<name>A0ABP5X5S1_9ACTN</name>
<organism evidence="3 4">
    <name type="scientific">Actinomadura vinacea</name>
    <dbReference type="NCBI Taxonomy" id="115336"/>
    <lineage>
        <taxon>Bacteria</taxon>
        <taxon>Bacillati</taxon>
        <taxon>Actinomycetota</taxon>
        <taxon>Actinomycetes</taxon>
        <taxon>Streptosporangiales</taxon>
        <taxon>Thermomonosporaceae</taxon>
        <taxon>Actinomadura</taxon>
    </lineage>
</organism>
<feature type="domain" description="Methyltransferase type 11" evidence="2">
    <location>
        <begin position="47"/>
        <end position="144"/>
    </location>
</feature>
<sequence>MKRQSTRERGRPAAARHHHHDTDSAALAAVREEILRRARPEPGEIGLNLGAGHGLVIPLAQTLERIVAVDPAAQVLAELGREAGAAQLDNLVPIAADLTEFAVPRGSVDLVVSNYVLHHLYNADKREMVVRARRWLRPGGRLVIGDMMFGRGFSPGDQRILRKKVRTLAAKGPGGVWRIAKNLVKFGFHFGGSYPAPPGFWMTALRDAGFEDVGHVQVVQEAGVVWGRV</sequence>
<dbReference type="InterPro" id="IPR013216">
    <property type="entry name" value="Methyltransf_11"/>
</dbReference>
<dbReference type="PANTHER" id="PTHR43861:SF1">
    <property type="entry name" value="TRANS-ACONITATE 2-METHYLTRANSFERASE"/>
    <property type="match status" value="1"/>
</dbReference>
<dbReference type="RefSeq" id="WP_344595321.1">
    <property type="nucleotide sequence ID" value="NZ_BAAARW010000030.1"/>
</dbReference>
<feature type="compositionally biased region" description="Basic and acidic residues" evidence="1">
    <location>
        <begin position="1"/>
        <end position="11"/>
    </location>
</feature>
<dbReference type="PANTHER" id="PTHR43861">
    <property type="entry name" value="TRANS-ACONITATE 2-METHYLTRANSFERASE-RELATED"/>
    <property type="match status" value="1"/>
</dbReference>
<dbReference type="Gene3D" id="3.40.50.150">
    <property type="entry name" value="Vaccinia Virus protein VP39"/>
    <property type="match status" value="1"/>
</dbReference>
<protein>
    <recommendedName>
        <fullName evidence="2">Methyltransferase type 11 domain-containing protein</fullName>
    </recommendedName>
</protein>
<keyword evidence="4" id="KW-1185">Reference proteome</keyword>
<dbReference type="CDD" id="cd02440">
    <property type="entry name" value="AdoMet_MTases"/>
    <property type="match status" value="1"/>
</dbReference>
<evidence type="ECO:0000313" key="4">
    <source>
        <dbReference type="Proteomes" id="UP001501231"/>
    </source>
</evidence>
<gene>
    <name evidence="3" type="ORF">GCM10010191_73100</name>
</gene>
<dbReference type="EMBL" id="BAAARW010000030">
    <property type="protein sequence ID" value="GAA2445573.1"/>
    <property type="molecule type" value="Genomic_DNA"/>
</dbReference>
<feature type="region of interest" description="Disordered" evidence="1">
    <location>
        <begin position="1"/>
        <end position="23"/>
    </location>
</feature>
<proteinExistence type="predicted"/>
<accession>A0ABP5X5S1</accession>
<dbReference type="Proteomes" id="UP001501231">
    <property type="component" value="Unassembled WGS sequence"/>
</dbReference>
<evidence type="ECO:0000256" key="1">
    <source>
        <dbReference type="SAM" id="MobiDB-lite"/>
    </source>
</evidence>